<evidence type="ECO:0000256" key="1">
    <source>
        <dbReference type="ARBA" id="ARBA00004255"/>
    </source>
</evidence>
<dbReference type="AlphaFoldDB" id="A0A0A1UCP3"/>
<evidence type="ECO:0000313" key="14">
    <source>
        <dbReference type="EMBL" id="ELP90064.1"/>
    </source>
</evidence>
<dbReference type="GO" id="GO:0006890">
    <property type="term" value="P:retrograde vesicle-mediated transport, Golgi to endoplasmic reticulum"/>
    <property type="evidence" value="ECO:0007669"/>
    <property type="project" value="InterPro"/>
</dbReference>
<dbReference type="InterPro" id="IPR011012">
    <property type="entry name" value="Longin-like_dom_sf"/>
</dbReference>
<keyword evidence="8" id="KW-0653">Protein transport</keyword>
<dbReference type="EMBL" id="KB206537">
    <property type="protein sequence ID" value="ELP90064.1"/>
    <property type="molecule type" value="Genomic_DNA"/>
</dbReference>
<dbReference type="InterPro" id="IPR039652">
    <property type="entry name" value="Coatomer_zeta"/>
</dbReference>
<dbReference type="GO" id="GO:0006891">
    <property type="term" value="P:intra-Golgi vesicle-mediated transport"/>
    <property type="evidence" value="ECO:0007669"/>
    <property type="project" value="TreeGrafter"/>
</dbReference>
<dbReference type="SUPFAM" id="SSF64356">
    <property type="entry name" value="SNARE-like"/>
    <property type="match status" value="1"/>
</dbReference>
<dbReference type="KEGG" id="eiv:EIN_404580"/>
<protein>
    <submittedName>
        <fullName evidence="14">Coatomer subunit zeta-1, putative</fullName>
    </submittedName>
</protein>
<accession>A0A0A1UCP3</accession>
<evidence type="ECO:0000256" key="4">
    <source>
        <dbReference type="ARBA" id="ARBA00011775"/>
    </source>
</evidence>
<evidence type="ECO:0000256" key="8">
    <source>
        <dbReference type="ARBA" id="ARBA00022927"/>
    </source>
</evidence>
<evidence type="ECO:0000256" key="3">
    <source>
        <dbReference type="ARBA" id="ARBA00006972"/>
    </source>
</evidence>
<evidence type="ECO:0000256" key="6">
    <source>
        <dbReference type="ARBA" id="ARBA00022490"/>
    </source>
</evidence>
<evidence type="ECO:0000256" key="10">
    <source>
        <dbReference type="ARBA" id="ARBA00023136"/>
    </source>
</evidence>
<gene>
    <name evidence="14" type="ORF">EIN_404580</name>
</gene>
<comment type="function">
    <text evidence="12">The coatomer is a cytosolic protein complex that binds to dilysine motifs and reversibly associates with Golgi non-clathrin-coated vesicles, which further mediate biosynthetic protein transport from the ER, via the Golgi up to the trans Golgi network. Coatomer complex is required for budding from Golgi membranes, and is essential for the retrograde Golgi-to-ER transport of dilysine-tagged proteins. The zeta subunit may be involved in regulating the coat assembly and, hence, the rate of biosynthetic protein transport due to its association-dissociation properties with the coatomer complex.</text>
</comment>
<dbReference type="Proteomes" id="UP000014680">
    <property type="component" value="Unassembled WGS sequence"/>
</dbReference>
<dbReference type="PANTHER" id="PTHR11043:SF0">
    <property type="entry name" value="COATOMER SUBUNIT ZETA"/>
    <property type="match status" value="1"/>
</dbReference>
<keyword evidence="5" id="KW-0813">Transport</keyword>
<evidence type="ECO:0000259" key="13">
    <source>
        <dbReference type="Pfam" id="PF01217"/>
    </source>
</evidence>
<dbReference type="OrthoDB" id="10249988at2759"/>
<comment type="subcellular location">
    <subcellularLocation>
        <location evidence="2">Cytoplasmic vesicle</location>
        <location evidence="2">COPI-coated vesicle membrane</location>
        <topology evidence="2">Peripheral membrane protein</topology>
        <orientation evidence="2">Cytoplasmic side</orientation>
    </subcellularLocation>
    <subcellularLocation>
        <location evidence="1">Golgi apparatus membrane</location>
        <topology evidence="1">Peripheral membrane protein</topology>
        <orientation evidence="1">Cytoplasmic side</orientation>
    </subcellularLocation>
</comment>
<dbReference type="GO" id="GO:0000139">
    <property type="term" value="C:Golgi membrane"/>
    <property type="evidence" value="ECO:0007669"/>
    <property type="project" value="UniProtKB-SubCell"/>
</dbReference>
<dbReference type="GeneID" id="14888985"/>
<comment type="subunit">
    <text evidence="4">Oligomeric complex that consists of at least the alpha, beta, beta', gamma, delta, epsilon and zeta subunits.</text>
</comment>
<keyword evidence="15" id="KW-1185">Reference proteome</keyword>
<reference evidence="14 15" key="1">
    <citation type="submission" date="2012-10" db="EMBL/GenBank/DDBJ databases">
        <authorList>
            <person name="Zafar N."/>
            <person name="Inman J."/>
            <person name="Hall N."/>
            <person name="Lorenzi H."/>
            <person name="Caler E."/>
        </authorList>
    </citation>
    <scope>NUCLEOTIDE SEQUENCE [LARGE SCALE GENOMIC DNA]</scope>
    <source>
        <strain evidence="14 15">IP1</strain>
    </source>
</reference>
<comment type="similarity">
    <text evidence="3">Belongs to the adaptor complexes small subunit family.</text>
</comment>
<dbReference type="InterPro" id="IPR022775">
    <property type="entry name" value="AP_mu_sigma_su"/>
</dbReference>
<dbReference type="GO" id="GO:0006886">
    <property type="term" value="P:intracellular protein transport"/>
    <property type="evidence" value="ECO:0007669"/>
    <property type="project" value="TreeGrafter"/>
</dbReference>
<keyword evidence="9" id="KW-0333">Golgi apparatus</keyword>
<sequence length="176" mass="19483">MAGVTVKALLITDLDGKRLFSKFYDKEILKPKQTDIELHVAKSTTSKGNSELFLLDKYLVIYKIVSDLIISIITDATENELFVNNALSCIVDTFGIVFSSKGFDKKTALEYFDKVAITVDEVIDDGFILDTDPETVANRVNLKGLEGNESINLSDATITDALHFAKGSLINLWRGK</sequence>
<name>A0A0A1UCP3_ENTIV</name>
<evidence type="ECO:0000256" key="9">
    <source>
        <dbReference type="ARBA" id="ARBA00023034"/>
    </source>
</evidence>
<dbReference type="RefSeq" id="XP_004256835.1">
    <property type="nucleotide sequence ID" value="XM_004256787.1"/>
</dbReference>
<feature type="domain" description="AP complex mu/sigma subunit" evidence="13">
    <location>
        <begin position="5"/>
        <end position="143"/>
    </location>
</feature>
<evidence type="ECO:0000256" key="5">
    <source>
        <dbReference type="ARBA" id="ARBA00022448"/>
    </source>
</evidence>
<proteinExistence type="inferred from homology"/>
<dbReference type="Pfam" id="PF01217">
    <property type="entry name" value="Clat_adaptor_s"/>
    <property type="match status" value="1"/>
</dbReference>
<evidence type="ECO:0000313" key="15">
    <source>
        <dbReference type="Proteomes" id="UP000014680"/>
    </source>
</evidence>
<evidence type="ECO:0000256" key="11">
    <source>
        <dbReference type="ARBA" id="ARBA00023329"/>
    </source>
</evidence>
<keyword evidence="11" id="KW-0968">Cytoplasmic vesicle</keyword>
<dbReference type="Gene3D" id="3.30.450.60">
    <property type="match status" value="1"/>
</dbReference>
<evidence type="ECO:0000256" key="7">
    <source>
        <dbReference type="ARBA" id="ARBA00022892"/>
    </source>
</evidence>
<keyword evidence="7" id="KW-0931">ER-Golgi transport</keyword>
<evidence type="ECO:0000256" key="12">
    <source>
        <dbReference type="ARBA" id="ARBA00045555"/>
    </source>
</evidence>
<dbReference type="VEuPathDB" id="AmoebaDB:EIN_404580"/>
<evidence type="ECO:0000256" key="2">
    <source>
        <dbReference type="ARBA" id="ARBA00004347"/>
    </source>
</evidence>
<dbReference type="OMA" id="NELMLHS"/>
<dbReference type="GO" id="GO:0030126">
    <property type="term" value="C:COPI vesicle coat"/>
    <property type="evidence" value="ECO:0007669"/>
    <property type="project" value="InterPro"/>
</dbReference>
<dbReference type="PANTHER" id="PTHR11043">
    <property type="entry name" value="ZETA-COAT PROTEIN"/>
    <property type="match status" value="1"/>
</dbReference>
<organism evidence="14 15">
    <name type="scientific">Entamoeba invadens IP1</name>
    <dbReference type="NCBI Taxonomy" id="370355"/>
    <lineage>
        <taxon>Eukaryota</taxon>
        <taxon>Amoebozoa</taxon>
        <taxon>Evosea</taxon>
        <taxon>Archamoebae</taxon>
        <taxon>Mastigamoebida</taxon>
        <taxon>Entamoebidae</taxon>
        <taxon>Entamoeba</taxon>
    </lineage>
</organism>
<keyword evidence="10" id="KW-0472">Membrane</keyword>
<keyword evidence="6" id="KW-0963">Cytoplasm</keyword>